<protein>
    <submittedName>
        <fullName evidence="1">Uncharacterized protein</fullName>
    </submittedName>
</protein>
<organism evidence="1">
    <name type="scientific">Rhizophora mucronata</name>
    <name type="common">Asiatic mangrove</name>
    <dbReference type="NCBI Taxonomy" id="61149"/>
    <lineage>
        <taxon>Eukaryota</taxon>
        <taxon>Viridiplantae</taxon>
        <taxon>Streptophyta</taxon>
        <taxon>Embryophyta</taxon>
        <taxon>Tracheophyta</taxon>
        <taxon>Spermatophyta</taxon>
        <taxon>Magnoliopsida</taxon>
        <taxon>eudicotyledons</taxon>
        <taxon>Gunneridae</taxon>
        <taxon>Pentapetalae</taxon>
        <taxon>rosids</taxon>
        <taxon>fabids</taxon>
        <taxon>Malpighiales</taxon>
        <taxon>Rhizophoraceae</taxon>
        <taxon>Rhizophora</taxon>
    </lineage>
</organism>
<reference evidence="1" key="1">
    <citation type="submission" date="2018-02" db="EMBL/GenBank/DDBJ databases">
        <title>Rhizophora mucronata_Transcriptome.</title>
        <authorList>
            <person name="Meera S.P."/>
            <person name="Sreeshan A."/>
            <person name="Augustine A."/>
        </authorList>
    </citation>
    <scope>NUCLEOTIDE SEQUENCE</scope>
    <source>
        <tissue evidence="1">Leaf</tissue>
    </source>
</reference>
<accession>A0A2P2R2S9</accession>
<sequence length="25" mass="2709">MYVFTLTILSFTHSTISSSGGMSLK</sequence>
<proteinExistence type="predicted"/>
<evidence type="ECO:0000313" key="1">
    <source>
        <dbReference type="EMBL" id="MBX73490.1"/>
    </source>
</evidence>
<dbReference type="EMBL" id="GGEC01093006">
    <property type="protein sequence ID" value="MBX73490.1"/>
    <property type="molecule type" value="Transcribed_RNA"/>
</dbReference>
<dbReference type="AlphaFoldDB" id="A0A2P2R2S9"/>
<name>A0A2P2R2S9_RHIMU</name>